<dbReference type="Proteomes" id="UP000036403">
    <property type="component" value="Unassembled WGS sequence"/>
</dbReference>
<evidence type="ECO:0000313" key="3">
    <source>
        <dbReference type="Proteomes" id="UP000036403"/>
    </source>
</evidence>
<keyword evidence="3" id="KW-1185">Reference proteome</keyword>
<proteinExistence type="predicted"/>
<gene>
    <name evidence="2" type="ORF">RF55_12023</name>
</gene>
<feature type="region of interest" description="Disordered" evidence="1">
    <location>
        <begin position="241"/>
        <end position="316"/>
    </location>
</feature>
<feature type="compositionally biased region" description="Basic and acidic residues" evidence="1">
    <location>
        <begin position="294"/>
        <end position="309"/>
    </location>
</feature>
<dbReference type="AlphaFoldDB" id="A0A0J7KE58"/>
<sequence length="316" mass="36496">MNTVADYILKQFVKQSIHSFGHFAKLKKPFDGYHLEIEGQQYTTVVTKDFTLRISKADRYFKTVNGEIVCLYSVINSVEGIIIAGKKFTCLENYYTFPMESSELGIFKISKCEKELCFWKIEDVKEKCVVMPNNDGTFLCIPLIPFFTKYVVVKFLPINNMEEETVAVVPSSWINYDLNVCKWPPKKYHSDKVNRWVMGLMEPKHDFENISIQVMYEYNTYAKARKASIKAEEDSAIDTAAGETDIDIKPRKRHKPARYESDDSSETDESDLKKSKRKEHSPVNDSSSEDEKDPENIRTKVKALLDNKKQLSPSQD</sequence>
<feature type="non-terminal residue" evidence="2">
    <location>
        <position position="316"/>
    </location>
</feature>
<organism evidence="2 3">
    <name type="scientific">Lasius niger</name>
    <name type="common">Black garden ant</name>
    <dbReference type="NCBI Taxonomy" id="67767"/>
    <lineage>
        <taxon>Eukaryota</taxon>
        <taxon>Metazoa</taxon>
        <taxon>Ecdysozoa</taxon>
        <taxon>Arthropoda</taxon>
        <taxon>Hexapoda</taxon>
        <taxon>Insecta</taxon>
        <taxon>Pterygota</taxon>
        <taxon>Neoptera</taxon>
        <taxon>Endopterygota</taxon>
        <taxon>Hymenoptera</taxon>
        <taxon>Apocrita</taxon>
        <taxon>Aculeata</taxon>
        <taxon>Formicoidea</taxon>
        <taxon>Formicidae</taxon>
        <taxon>Formicinae</taxon>
        <taxon>Lasius</taxon>
        <taxon>Lasius</taxon>
    </lineage>
</organism>
<accession>A0A0J7KE58</accession>
<name>A0A0J7KE58_LASNI</name>
<protein>
    <submittedName>
        <fullName evidence="2">Uncharacterized protein</fullName>
    </submittedName>
</protein>
<comment type="caution">
    <text evidence="2">The sequence shown here is derived from an EMBL/GenBank/DDBJ whole genome shotgun (WGS) entry which is preliminary data.</text>
</comment>
<dbReference type="PaxDb" id="67767-A0A0J7KE58"/>
<evidence type="ECO:0000256" key="1">
    <source>
        <dbReference type="SAM" id="MobiDB-lite"/>
    </source>
</evidence>
<dbReference type="OrthoDB" id="10015795at2759"/>
<dbReference type="EMBL" id="LBMM01008984">
    <property type="protein sequence ID" value="KMQ88481.1"/>
    <property type="molecule type" value="Genomic_DNA"/>
</dbReference>
<reference evidence="2 3" key="1">
    <citation type="submission" date="2015-04" db="EMBL/GenBank/DDBJ databases">
        <title>Lasius niger genome sequencing.</title>
        <authorList>
            <person name="Konorov E.A."/>
            <person name="Nikitin M.A."/>
            <person name="Kirill M.V."/>
            <person name="Chang P."/>
        </authorList>
    </citation>
    <scope>NUCLEOTIDE SEQUENCE [LARGE SCALE GENOMIC DNA]</scope>
    <source>
        <tissue evidence="2">Whole</tissue>
    </source>
</reference>
<evidence type="ECO:0000313" key="2">
    <source>
        <dbReference type="EMBL" id="KMQ88481.1"/>
    </source>
</evidence>